<keyword evidence="9" id="KW-1185">Reference proteome</keyword>
<dbReference type="GO" id="GO:0043565">
    <property type="term" value="F:sequence-specific DNA binding"/>
    <property type="evidence" value="ECO:0007669"/>
    <property type="project" value="TreeGrafter"/>
</dbReference>
<dbReference type="eggNOG" id="ENOG502SMHU">
    <property type="taxonomic scope" value="Eukaryota"/>
</dbReference>
<gene>
    <name evidence="8" type="ORF">BAUCODRAFT_46940</name>
</gene>
<dbReference type="InterPro" id="IPR051711">
    <property type="entry name" value="Stress_Response_Reg"/>
</dbReference>
<dbReference type="GeneID" id="19114644"/>
<dbReference type="InterPro" id="IPR007219">
    <property type="entry name" value="XnlR_reg_dom"/>
</dbReference>
<keyword evidence="5" id="KW-0804">Transcription</keyword>
<dbReference type="GO" id="GO:0045944">
    <property type="term" value="P:positive regulation of transcription by RNA polymerase II"/>
    <property type="evidence" value="ECO:0007669"/>
    <property type="project" value="TreeGrafter"/>
</dbReference>
<evidence type="ECO:0000256" key="5">
    <source>
        <dbReference type="ARBA" id="ARBA00023163"/>
    </source>
</evidence>
<keyword evidence="6" id="KW-0539">Nucleus</keyword>
<dbReference type="PANTHER" id="PTHR47540:SF3">
    <property type="entry name" value="ZN(II)2CYS6 TRANSCRIPTION FACTOR (EUROFUNG)"/>
    <property type="match status" value="1"/>
</dbReference>
<evidence type="ECO:0000256" key="2">
    <source>
        <dbReference type="ARBA" id="ARBA00022723"/>
    </source>
</evidence>
<dbReference type="AlphaFoldDB" id="M2N107"/>
<dbReference type="PROSITE" id="PS50048">
    <property type="entry name" value="ZN2_CY6_FUNGAL_2"/>
    <property type="match status" value="1"/>
</dbReference>
<evidence type="ECO:0000256" key="4">
    <source>
        <dbReference type="ARBA" id="ARBA00023125"/>
    </source>
</evidence>
<dbReference type="InterPro" id="IPR001138">
    <property type="entry name" value="Zn2Cys6_DnaBD"/>
</dbReference>
<accession>M2N107</accession>
<reference evidence="8 9" key="1">
    <citation type="journal article" date="2012" name="PLoS Pathog.">
        <title>Diverse lifestyles and strategies of plant pathogenesis encoded in the genomes of eighteen Dothideomycetes fungi.</title>
        <authorList>
            <person name="Ohm R.A."/>
            <person name="Feau N."/>
            <person name="Henrissat B."/>
            <person name="Schoch C.L."/>
            <person name="Horwitz B.A."/>
            <person name="Barry K.W."/>
            <person name="Condon B.J."/>
            <person name="Copeland A.C."/>
            <person name="Dhillon B."/>
            <person name="Glaser F."/>
            <person name="Hesse C.N."/>
            <person name="Kosti I."/>
            <person name="LaButti K."/>
            <person name="Lindquist E.A."/>
            <person name="Lucas S."/>
            <person name="Salamov A.A."/>
            <person name="Bradshaw R.E."/>
            <person name="Ciuffetti L."/>
            <person name="Hamelin R.C."/>
            <person name="Kema G.H.J."/>
            <person name="Lawrence C."/>
            <person name="Scott J.A."/>
            <person name="Spatafora J.W."/>
            <person name="Turgeon B.G."/>
            <person name="de Wit P.J.G.M."/>
            <person name="Zhong S."/>
            <person name="Goodwin S.B."/>
            <person name="Grigoriev I.V."/>
        </authorList>
    </citation>
    <scope>NUCLEOTIDE SEQUENCE [LARGE SCALE GENOMIC DNA]</scope>
    <source>
        <strain evidence="8 9">UAMH 10762</strain>
    </source>
</reference>
<dbReference type="PROSITE" id="PS00463">
    <property type="entry name" value="ZN2_CY6_FUNGAL_1"/>
    <property type="match status" value="1"/>
</dbReference>
<feature type="non-terminal residue" evidence="8">
    <location>
        <position position="1"/>
    </location>
</feature>
<dbReference type="GO" id="GO:0000981">
    <property type="term" value="F:DNA-binding transcription factor activity, RNA polymerase II-specific"/>
    <property type="evidence" value="ECO:0007669"/>
    <property type="project" value="InterPro"/>
</dbReference>
<dbReference type="KEGG" id="bcom:BAUCODRAFT_46940"/>
<dbReference type="InterPro" id="IPR036864">
    <property type="entry name" value="Zn2-C6_fun-type_DNA-bd_sf"/>
</dbReference>
<evidence type="ECO:0000256" key="1">
    <source>
        <dbReference type="ARBA" id="ARBA00004123"/>
    </source>
</evidence>
<comment type="subcellular location">
    <subcellularLocation>
        <location evidence="1">Nucleus</location>
    </subcellularLocation>
</comment>
<proteinExistence type="predicted"/>
<dbReference type="EMBL" id="KB445554">
    <property type="protein sequence ID" value="EMC97613.1"/>
    <property type="molecule type" value="Genomic_DNA"/>
</dbReference>
<sequence>ACDKCKTRKRRCSGELPCPTCHAQGIACTYTAPYTRGKPPNVAESPAAALSGSARCSQFDHASCTLRTSRGGSPDACDTPNGQYLGPSSPFAFLRRAWKRLGQDETARNLEHEPSCNTPIFSHGDRELPYPRGSHESNRSIESLNLPNRALAEQLATIFFEFGMPSYRFLHRETFNNWLAVGYSATETATSYWTAAQKALVLLVLATASQYVGDKHSMGIAVGGETCLAGEGFFVTAQHLLRKETGRVRLESVQARLAASLYLLNTSRLNEAWYTLGTTVQLLVALGLHRRSLESQTTDLVARECCRRTFWAAYTLDTYLSVMLGRPTILHDSDIDQQYPELVNDEDLHKDGIIYSENPRDCLTAAAVHHARLAKIVRTSCKELYSIRKVSEDQHLTAARQLNAEIVAWRSQLPVFLSGAIHSSSLIPVLRRQSTVLRMACAHAVMLVARPLILQGGNSSAEAQTLIDVCLAAAKDVFDMVLDVVSEHQVVPVPFWNTQYVAFIALSTVYVWIMQRKHARLDGLTSQFDEIALFALAETVQRHIADATAFHSPGLRYSIMLEELQQQTRR</sequence>
<dbReference type="SMART" id="SM00906">
    <property type="entry name" value="Fungal_trans"/>
    <property type="match status" value="1"/>
</dbReference>
<dbReference type="Proteomes" id="UP000011761">
    <property type="component" value="Unassembled WGS sequence"/>
</dbReference>
<evidence type="ECO:0000256" key="3">
    <source>
        <dbReference type="ARBA" id="ARBA00023015"/>
    </source>
</evidence>
<dbReference type="GO" id="GO:0008270">
    <property type="term" value="F:zinc ion binding"/>
    <property type="evidence" value="ECO:0007669"/>
    <property type="project" value="InterPro"/>
</dbReference>
<name>M2N107_BAUPA</name>
<evidence type="ECO:0000256" key="6">
    <source>
        <dbReference type="ARBA" id="ARBA00023242"/>
    </source>
</evidence>
<feature type="domain" description="Zn(2)-C6 fungal-type" evidence="7">
    <location>
        <begin position="1"/>
        <end position="30"/>
    </location>
</feature>
<dbReference type="SUPFAM" id="SSF57701">
    <property type="entry name" value="Zn2/Cys6 DNA-binding domain"/>
    <property type="match status" value="1"/>
</dbReference>
<dbReference type="Pfam" id="PF04082">
    <property type="entry name" value="Fungal_trans"/>
    <property type="match status" value="1"/>
</dbReference>
<dbReference type="GO" id="GO:0005634">
    <property type="term" value="C:nucleus"/>
    <property type="evidence" value="ECO:0007669"/>
    <property type="project" value="UniProtKB-SubCell"/>
</dbReference>
<evidence type="ECO:0000313" key="8">
    <source>
        <dbReference type="EMBL" id="EMC97613.1"/>
    </source>
</evidence>
<dbReference type="Gene3D" id="4.10.240.10">
    <property type="entry name" value="Zn(2)-C6 fungal-type DNA-binding domain"/>
    <property type="match status" value="1"/>
</dbReference>
<feature type="non-terminal residue" evidence="8">
    <location>
        <position position="570"/>
    </location>
</feature>
<keyword evidence="3" id="KW-0805">Transcription regulation</keyword>
<evidence type="ECO:0000259" key="7">
    <source>
        <dbReference type="PROSITE" id="PS50048"/>
    </source>
</evidence>
<dbReference type="OMA" id="RRYFEFA"/>
<dbReference type="OrthoDB" id="3037908at2759"/>
<dbReference type="CDD" id="cd00067">
    <property type="entry name" value="GAL4"/>
    <property type="match status" value="1"/>
</dbReference>
<organism evidence="8 9">
    <name type="scientific">Baudoinia panamericana (strain UAMH 10762)</name>
    <name type="common">Angels' share fungus</name>
    <name type="synonym">Baudoinia compniacensis (strain UAMH 10762)</name>
    <dbReference type="NCBI Taxonomy" id="717646"/>
    <lineage>
        <taxon>Eukaryota</taxon>
        <taxon>Fungi</taxon>
        <taxon>Dikarya</taxon>
        <taxon>Ascomycota</taxon>
        <taxon>Pezizomycotina</taxon>
        <taxon>Dothideomycetes</taxon>
        <taxon>Dothideomycetidae</taxon>
        <taxon>Mycosphaerellales</taxon>
        <taxon>Teratosphaeriaceae</taxon>
        <taxon>Baudoinia</taxon>
    </lineage>
</organism>
<keyword evidence="2" id="KW-0479">Metal-binding</keyword>
<dbReference type="PANTHER" id="PTHR47540">
    <property type="entry name" value="THIAMINE REPRESSIBLE GENES REGULATORY PROTEIN THI5"/>
    <property type="match status" value="1"/>
</dbReference>
<protein>
    <recommendedName>
        <fullName evidence="7">Zn(2)-C6 fungal-type domain-containing protein</fullName>
    </recommendedName>
</protein>
<keyword evidence="4" id="KW-0238">DNA-binding</keyword>
<dbReference type="GO" id="GO:0006351">
    <property type="term" value="P:DNA-templated transcription"/>
    <property type="evidence" value="ECO:0007669"/>
    <property type="project" value="InterPro"/>
</dbReference>
<dbReference type="Pfam" id="PF00172">
    <property type="entry name" value="Zn_clus"/>
    <property type="match status" value="1"/>
</dbReference>
<dbReference type="HOGENOM" id="CLU_009239_1_0_1"/>
<dbReference type="RefSeq" id="XP_007675345.1">
    <property type="nucleotide sequence ID" value="XM_007677155.1"/>
</dbReference>
<evidence type="ECO:0000313" key="9">
    <source>
        <dbReference type="Proteomes" id="UP000011761"/>
    </source>
</evidence>
<dbReference type="CDD" id="cd12148">
    <property type="entry name" value="fungal_TF_MHR"/>
    <property type="match status" value="1"/>
</dbReference>